<sequence length="263" mass="27495">MTMANAVQDYARALALRSPDHYRVGPFTVRHNPGWELKYANYAIPDPGAEPTADDVAALVDAFGKHERLPRLEFLPSWAPAVEPALLAAGFTVENRAPLLACGPADLRAPKPVDGLRIGTPVTEAEFTGAARVQHQGFGGEGEPDPGATDWLRAAATGDGVAALAVLDGAPAGVGGCSAAIDGLSELAGLAVAAPFRRRGVGAALSAWLTERAFAQGCRTVWLEPGDADVERVYAGIGYRRIGEKVNISLEPGRRPEPGAETV</sequence>
<feature type="domain" description="N-acetyltransferase" evidence="1">
    <location>
        <begin position="117"/>
        <end position="263"/>
    </location>
</feature>
<dbReference type="PROSITE" id="PS51186">
    <property type="entry name" value="GNAT"/>
    <property type="match status" value="1"/>
</dbReference>
<dbReference type="EMBL" id="JAAGMK010000271">
    <property type="protein sequence ID" value="NEB84569.1"/>
    <property type="molecule type" value="Genomic_DNA"/>
</dbReference>
<name>A0A6G3SNU4_STRAQ</name>
<dbReference type="CDD" id="cd04301">
    <property type="entry name" value="NAT_SF"/>
    <property type="match status" value="1"/>
</dbReference>
<dbReference type="Gene3D" id="3.40.630.30">
    <property type="match status" value="1"/>
</dbReference>
<dbReference type="GO" id="GO:0016747">
    <property type="term" value="F:acyltransferase activity, transferring groups other than amino-acyl groups"/>
    <property type="evidence" value="ECO:0007669"/>
    <property type="project" value="InterPro"/>
</dbReference>
<comment type="caution">
    <text evidence="2">The sequence shown here is derived from an EMBL/GenBank/DDBJ whole genome shotgun (WGS) entry which is preliminary data.</text>
</comment>
<dbReference type="AlphaFoldDB" id="A0A6G3SNU4"/>
<reference evidence="2" key="1">
    <citation type="submission" date="2020-01" db="EMBL/GenBank/DDBJ databases">
        <title>Insect and environment-associated Actinomycetes.</title>
        <authorList>
            <person name="Currrie C."/>
            <person name="Chevrette M."/>
            <person name="Carlson C."/>
            <person name="Stubbendieck R."/>
            <person name="Wendt-Pienkowski E."/>
        </authorList>
    </citation>
    <scope>NUCLEOTIDE SEQUENCE</scope>
    <source>
        <strain evidence="2">SID505</strain>
    </source>
</reference>
<dbReference type="Pfam" id="PF00583">
    <property type="entry name" value="Acetyltransf_1"/>
    <property type="match status" value="1"/>
</dbReference>
<dbReference type="InterPro" id="IPR016181">
    <property type="entry name" value="Acyl_CoA_acyltransferase"/>
</dbReference>
<dbReference type="RefSeq" id="WP_164257232.1">
    <property type="nucleotide sequence ID" value="NZ_JAAGLK010000116.1"/>
</dbReference>
<accession>A0A6G3SNU4</accession>
<gene>
    <name evidence="2" type="ORF">G3I43_10325</name>
</gene>
<evidence type="ECO:0000313" key="2">
    <source>
        <dbReference type="EMBL" id="NEB84569.1"/>
    </source>
</evidence>
<keyword evidence="2" id="KW-0808">Transferase</keyword>
<dbReference type="InterPro" id="IPR000182">
    <property type="entry name" value="GNAT_dom"/>
</dbReference>
<proteinExistence type="predicted"/>
<evidence type="ECO:0000259" key="1">
    <source>
        <dbReference type="PROSITE" id="PS51186"/>
    </source>
</evidence>
<organism evidence="2">
    <name type="scientific">Streptomyces anulatus</name>
    <name type="common">Streptomyces chrysomallus</name>
    <dbReference type="NCBI Taxonomy" id="1892"/>
    <lineage>
        <taxon>Bacteria</taxon>
        <taxon>Bacillati</taxon>
        <taxon>Actinomycetota</taxon>
        <taxon>Actinomycetes</taxon>
        <taxon>Kitasatosporales</taxon>
        <taxon>Streptomycetaceae</taxon>
        <taxon>Streptomyces</taxon>
    </lineage>
</organism>
<dbReference type="SUPFAM" id="SSF55729">
    <property type="entry name" value="Acyl-CoA N-acyltransferases (Nat)"/>
    <property type="match status" value="1"/>
</dbReference>
<protein>
    <submittedName>
        <fullName evidence="2">GNAT family N-acetyltransferase</fullName>
    </submittedName>
</protein>